<dbReference type="PANTHER" id="PTHR31809:SF0">
    <property type="entry name" value="BUD13 HOMOLOG"/>
    <property type="match status" value="1"/>
</dbReference>
<comment type="similarity">
    <text evidence="1">Belongs to the CWC26 family.</text>
</comment>
<name>A0ABY8U3G7_TETOB</name>
<evidence type="ECO:0000256" key="1">
    <source>
        <dbReference type="ARBA" id="ARBA00011069"/>
    </source>
</evidence>
<proteinExistence type="inferred from homology"/>
<feature type="compositionally biased region" description="Low complexity" evidence="2">
    <location>
        <begin position="241"/>
        <end position="253"/>
    </location>
</feature>
<dbReference type="Pfam" id="PF04547">
    <property type="entry name" value="Anoctamin"/>
    <property type="match status" value="1"/>
</dbReference>
<dbReference type="InterPro" id="IPR049452">
    <property type="entry name" value="Anoctamin_TM"/>
</dbReference>
<feature type="region of interest" description="Disordered" evidence="2">
    <location>
        <begin position="101"/>
        <end position="126"/>
    </location>
</feature>
<feature type="compositionally biased region" description="Basic and acidic residues" evidence="2">
    <location>
        <begin position="427"/>
        <end position="437"/>
    </location>
</feature>
<dbReference type="EMBL" id="CP126213">
    <property type="protein sequence ID" value="WIA15002.1"/>
    <property type="molecule type" value="Genomic_DNA"/>
</dbReference>
<dbReference type="Pfam" id="PF09736">
    <property type="entry name" value="Bud13"/>
    <property type="match status" value="1"/>
</dbReference>
<evidence type="ECO:0000256" key="3">
    <source>
        <dbReference type="SAM" id="Phobius"/>
    </source>
</evidence>
<evidence type="ECO:0000256" key="2">
    <source>
        <dbReference type="SAM" id="MobiDB-lite"/>
    </source>
</evidence>
<organism evidence="5 6">
    <name type="scientific">Tetradesmus obliquus</name>
    <name type="common">Green alga</name>
    <name type="synonym">Acutodesmus obliquus</name>
    <dbReference type="NCBI Taxonomy" id="3088"/>
    <lineage>
        <taxon>Eukaryota</taxon>
        <taxon>Viridiplantae</taxon>
        <taxon>Chlorophyta</taxon>
        <taxon>core chlorophytes</taxon>
        <taxon>Chlorophyceae</taxon>
        <taxon>CS clade</taxon>
        <taxon>Sphaeropleales</taxon>
        <taxon>Scenedesmaceae</taxon>
        <taxon>Tetradesmus</taxon>
    </lineage>
</organism>
<dbReference type="InterPro" id="IPR051112">
    <property type="entry name" value="CWC26_splicing_factor"/>
</dbReference>
<evidence type="ECO:0000259" key="4">
    <source>
        <dbReference type="Pfam" id="PF04547"/>
    </source>
</evidence>
<feature type="region of interest" description="Disordered" evidence="2">
    <location>
        <begin position="148"/>
        <end position="173"/>
    </location>
</feature>
<keyword evidence="6" id="KW-1185">Reference proteome</keyword>
<feature type="compositionally biased region" description="Basic and acidic residues" evidence="2">
    <location>
        <begin position="486"/>
        <end position="498"/>
    </location>
</feature>
<feature type="region of interest" description="Disordered" evidence="2">
    <location>
        <begin position="187"/>
        <end position="506"/>
    </location>
</feature>
<keyword evidence="3" id="KW-0472">Membrane</keyword>
<keyword evidence="3" id="KW-0812">Transmembrane</keyword>
<feature type="region of interest" description="Disordered" evidence="2">
    <location>
        <begin position="589"/>
        <end position="608"/>
    </location>
</feature>
<keyword evidence="3" id="KW-1133">Transmembrane helix</keyword>
<dbReference type="Proteomes" id="UP001244341">
    <property type="component" value="Chromosome 6b"/>
</dbReference>
<feature type="transmembrane region" description="Helical" evidence="3">
    <location>
        <begin position="49"/>
        <end position="73"/>
    </location>
</feature>
<feature type="compositionally biased region" description="Low complexity" evidence="2">
    <location>
        <begin position="448"/>
        <end position="466"/>
    </location>
</feature>
<feature type="domain" description="Anoctamin transmembrane" evidence="4">
    <location>
        <begin position="4"/>
        <end position="77"/>
    </location>
</feature>
<evidence type="ECO:0000313" key="5">
    <source>
        <dbReference type="EMBL" id="WIA15002.1"/>
    </source>
</evidence>
<dbReference type="PANTHER" id="PTHR31809">
    <property type="entry name" value="BUD13 HOMOLOG"/>
    <property type="match status" value="1"/>
</dbReference>
<accession>A0ABY8U3G7</accession>
<sequence length="733" mass="78800">MSRDMGYLTLFAAVFPAAAPLCLLLTLVKLKLDCLRLTAVQQRPVPLQLAGIGAWNGVLTALVFASAITNVFLSGISLRKPEKKEPTERDKQLQAYLASKYGGSDGDGQQQEAAPKKKKKKKPKAAIGSAVRIVEGDISGFAEVTDAVPRPLKREEEDADDDEEPVVANPEEAEALKLQIEKSKNFYQVGDGGSGWVATAAEQERQRQQQLRRRHDSPAGGSGSDRGISPLRRGRQRHDSPGPANGAAAAAAGRGRKRSLSAGSGSDRDLSPPRRGRQRHDSPPDASPPRRRVRHDSPPAAAAAATAAGGRDRDLSLPRRGRHDSPPDASPPRRGRQRHDSPPAAAAAAGGGDLSPLRRGRQRHDSPPDASPPRRGRQRHDSPPAAAAAANGGDLSPPRRGRLRHDSPAPAAARGGGGVDLSPPRRGRQEQQRHDSPDASPPRRRPRSSSSPAGRGAAAAAAPKGPRMGDGTAAGLVSHAQLAEQNEIKRRQAEERKRAAAGRGEATVYRDKVTGKAISAEEYTEQLAKAKQKKPPPEEINVAWRGGLAQQRAAIEAAQRAAAEAAKAFGSSRGFDNEADAELRDRSRWGDPMAGKLKKKKGGDGFDLPPPLITEANKAMMEASGFVVPQEVPPHSWLRRGFVVPQEVPPHSWLRRGVPAPVNRYNIRPGRHWDGVDRSSGFEKEMFKMGGAGTRGVGWRGQSSSGFEKEMFKMVDTRNAQELEARLWAQEDM</sequence>
<reference evidence="5 6" key="1">
    <citation type="submission" date="2023-05" db="EMBL/GenBank/DDBJ databases">
        <title>A 100% complete, gapless, phased diploid assembly of the Scenedesmus obliquus UTEX 3031 genome.</title>
        <authorList>
            <person name="Biondi T.C."/>
            <person name="Hanschen E.R."/>
            <person name="Kwon T."/>
            <person name="Eng W."/>
            <person name="Kruse C.P.S."/>
            <person name="Koehler S.I."/>
            <person name="Kunde Y."/>
            <person name="Gleasner C.D."/>
            <person name="You Mak K.T."/>
            <person name="Polle J."/>
            <person name="Hovde B.T."/>
            <person name="Starkenburg S.R."/>
        </authorList>
    </citation>
    <scope>NUCLEOTIDE SEQUENCE [LARGE SCALE GENOMIC DNA]</scope>
    <source>
        <strain evidence="5 6">DOE0152z</strain>
    </source>
</reference>
<gene>
    <name evidence="5" type="ORF">OEZ85_001706</name>
</gene>
<dbReference type="InterPro" id="IPR018609">
    <property type="entry name" value="Bud13"/>
</dbReference>
<feature type="transmembrane region" description="Helical" evidence="3">
    <location>
        <begin position="6"/>
        <end position="28"/>
    </location>
</feature>
<protein>
    <recommendedName>
        <fullName evidence="4">Anoctamin transmembrane domain-containing protein</fullName>
    </recommendedName>
</protein>
<evidence type="ECO:0000313" key="6">
    <source>
        <dbReference type="Proteomes" id="UP001244341"/>
    </source>
</evidence>